<dbReference type="EMBL" id="BAAAPZ010000020">
    <property type="protein sequence ID" value="GAA2107171.1"/>
    <property type="molecule type" value="Genomic_DNA"/>
</dbReference>
<accession>A0ABN2XAW9</accession>
<dbReference type="Proteomes" id="UP001500984">
    <property type="component" value="Unassembled WGS sequence"/>
</dbReference>
<keyword evidence="3" id="KW-1185">Reference proteome</keyword>
<evidence type="ECO:0000256" key="1">
    <source>
        <dbReference type="SAM" id="MobiDB-lite"/>
    </source>
</evidence>
<gene>
    <name evidence="2" type="ORF">GCM10009823_33800</name>
</gene>
<sequence>MDDDHARTHLVRMFPDYADSVLWLDGPVDYGESGLSEQLVADLREWEEACYASPTRRDVQQTQSLARRVAAELGSRFAVKYDAAEDTDDVRRVSSARPALNVEAEAAFLARAEDAVRAQERLTALKDEPGDGTGWSAVAPLTGAEYRPRK</sequence>
<dbReference type="RefSeq" id="WP_344338788.1">
    <property type="nucleotide sequence ID" value="NZ_BAAAPZ010000020.1"/>
</dbReference>
<evidence type="ECO:0000313" key="2">
    <source>
        <dbReference type="EMBL" id="GAA2107171.1"/>
    </source>
</evidence>
<organism evidence="2 3">
    <name type="scientific">Brevibacterium salitolerans</name>
    <dbReference type="NCBI Taxonomy" id="1403566"/>
    <lineage>
        <taxon>Bacteria</taxon>
        <taxon>Bacillati</taxon>
        <taxon>Actinomycetota</taxon>
        <taxon>Actinomycetes</taxon>
        <taxon>Micrococcales</taxon>
        <taxon>Brevibacteriaceae</taxon>
        <taxon>Brevibacterium</taxon>
    </lineage>
</organism>
<comment type="caution">
    <text evidence="2">The sequence shown here is derived from an EMBL/GenBank/DDBJ whole genome shotgun (WGS) entry which is preliminary data.</text>
</comment>
<name>A0ABN2XAW9_9MICO</name>
<reference evidence="2 3" key="1">
    <citation type="journal article" date="2019" name="Int. J. Syst. Evol. Microbiol.">
        <title>The Global Catalogue of Microorganisms (GCM) 10K type strain sequencing project: providing services to taxonomists for standard genome sequencing and annotation.</title>
        <authorList>
            <consortium name="The Broad Institute Genomics Platform"/>
            <consortium name="The Broad Institute Genome Sequencing Center for Infectious Disease"/>
            <person name="Wu L."/>
            <person name="Ma J."/>
        </authorList>
    </citation>
    <scope>NUCLEOTIDE SEQUENCE [LARGE SCALE GENOMIC DNA]</scope>
    <source>
        <strain evidence="2 3">JCM 15900</strain>
    </source>
</reference>
<protein>
    <submittedName>
        <fullName evidence="2">Uncharacterized protein</fullName>
    </submittedName>
</protein>
<evidence type="ECO:0000313" key="3">
    <source>
        <dbReference type="Proteomes" id="UP001500984"/>
    </source>
</evidence>
<feature type="region of interest" description="Disordered" evidence="1">
    <location>
        <begin position="123"/>
        <end position="150"/>
    </location>
</feature>
<proteinExistence type="predicted"/>